<dbReference type="SUPFAM" id="SSF161098">
    <property type="entry name" value="MetI-like"/>
    <property type="match status" value="2"/>
</dbReference>
<dbReference type="GO" id="GO:0005886">
    <property type="term" value="C:plasma membrane"/>
    <property type="evidence" value="ECO:0007669"/>
    <property type="project" value="UniProtKB-SubCell"/>
</dbReference>
<feature type="transmembrane region" description="Helical" evidence="5">
    <location>
        <begin position="665"/>
        <end position="687"/>
    </location>
</feature>
<feature type="transmembrane region" description="Helical" evidence="5">
    <location>
        <begin position="367"/>
        <end position="387"/>
    </location>
</feature>
<feature type="transmembrane region" description="Helical" evidence="5">
    <location>
        <begin position="278"/>
        <end position="303"/>
    </location>
</feature>
<dbReference type="Pfam" id="PF00528">
    <property type="entry name" value="BPD_transp_1"/>
    <property type="match status" value="2"/>
</dbReference>
<dbReference type="PATRIC" id="fig|1453497.3.peg.1303"/>
<evidence type="ECO:0000256" key="1">
    <source>
        <dbReference type="ARBA" id="ARBA00004141"/>
    </source>
</evidence>
<feature type="domain" description="ABC transmembrane type-1" evidence="6">
    <location>
        <begin position="524"/>
        <end position="714"/>
    </location>
</feature>
<dbReference type="STRING" id="1453497.AT15_06520"/>
<dbReference type="Gene3D" id="1.10.3720.10">
    <property type="entry name" value="MetI-like"/>
    <property type="match status" value="2"/>
</dbReference>
<feature type="transmembrane region" description="Helical" evidence="5">
    <location>
        <begin position="191"/>
        <end position="212"/>
    </location>
</feature>
<dbReference type="OrthoDB" id="57323at2"/>
<dbReference type="InterPro" id="IPR000515">
    <property type="entry name" value="MetI-like"/>
</dbReference>
<keyword evidence="4 5" id="KW-0472">Membrane</keyword>
<comment type="subcellular location">
    <subcellularLocation>
        <location evidence="5">Cell membrane</location>
        <topology evidence="5">Multi-pass membrane protein</topology>
    </subcellularLocation>
    <subcellularLocation>
        <location evidence="1">Membrane</location>
        <topology evidence="1">Multi-pass membrane protein</topology>
    </subcellularLocation>
</comment>
<gene>
    <name evidence="7" type="ORF">AT15_06520</name>
</gene>
<evidence type="ECO:0000313" key="7">
    <source>
        <dbReference type="EMBL" id="OAA26331.1"/>
    </source>
</evidence>
<evidence type="ECO:0000256" key="3">
    <source>
        <dbReference type="ARBA" id="ARBA00022989"/>
    </source>
</evidence>
<reference evidence="7 8" key="1">
    <citation type="submission" date="2014-02" db="EMBL/GenBank/DDBJ databases">
        <title>Kosmotoga genome sequencing.</title>
        <authorList>
            <person name="Pollo S.M."/>
            <person name="Charchuk R."/>
            <person name="Nesbo C.L."/>
        </authorList>
    </citation>
    <scope>NUCLEOTIDE SEQUENCE [LARGE SCALE GENOMIC DNA]</scope>
    <source>
        <strain evidence="7 8">S304</strain>
    </source>
</reference>
<feature type="transmembrane region" description="Helical" evidence="5">
    <location>
        <begin position="323"/>
        <end position="346"/>
    </location>
</feature>
<evidence type="ECO:0000313" key="8">
    <source>
        <dbReference type="Proteomes" id="UP000077339"/>
    </source>
</evidence>
<comment type="caution">
    <text evidence="7">The sequence shown here is derived from an EMBL/GenBank/DDBJ whole genome shotgun (WGS) entry which is preliminary data.</text>
</comment>
<feature type="transmembrane region" description="Helical" evidence="5">
    <location>
        <begin position="587"/>
        <end position="603"/>
    </location>
</feature>
<feature type="transmembrane region" description="Helical" evidence="5">
    <location>
        <begin position="530"/>
        <end position="550"/>
    </location>
</feature>
<proteinExistence type="inferred from homology"/>
<dbReference type="RefSeq" id="WP_068349251.1">
    <property type="nucleotide sequence ID" value="NZ_JFHK01000036.1"/>
</dbReference>
<dbReference type="Proteomes" id="UP000077339">
    <property type="component" value="Unassembled WGS sequence"/>
</dbReference>
<organism evidence="7 8">
    <name type="scientific">Kosmotoga arenicorallina S304</name>
    <dbReference type="NCBI Taxonomy" id="1453497"/>
    <lineage>
        <taxon>Bacteria</taxon>
        <taxon>Thermotogati</taxon>
        <taxon>Thermotogota</taxon>
        <taxon>Thermotogae</taxon>
        <taxon>Kosmotogales</taxon>
        <taxon>Kosmotogaceae</taxon>
        <taxon>Kosmotoga</taxon>
    </lineage>
</organism>
<feature type="transmembrane region" description="Helical" evidence="5">
    <location>
        <begin position="562"/>
        <end position="581"/>
    </location>
</feature>
<sequence length="731" mass="81086">MRAKILKLVVTVSLFAVLIFWVFNSIEKEFVNAAKERIIEISSLISSSIPEKNIQDWLEDMNIKYPDVQVIYIKGLEEYGEIPKYFYQSPKSADLFSKLKTMDFFDYGIESTVYEETYFHEDILKIDNNQYFTAFVPVLEPEYGMVTGSLVLLHDASGILKTIRTIWGFALLLIGVVFIVSFITSFMRDPTLGFTILIVFIIVGTFIAYPLYEAFKLTIFQNGEFSLDVWKKVLTTKNYSLALWGSIKLGMLTATTSTIIGFLFAFSLTRMKLKGKKFFATMATLPVISPPFSLTLSIILLFGNNGLITRRLLGLTSFDIYGLDGLVIVQTMGMFPIAFLVLSGVLEAIDSTLEEASMNMQASRWKVFTTVTLPLSFPGIASSWLLVFSNSMADFANPLILSGKYKVLSVEAYLEVTGMHRLQNGAALSILLLIPTLVAFLIQRYWVNRKTYVTVTGKPSARIVEIASKPVKIFLITMMGIISAFLIGLYSTIVAGCFVKNWGIDYSFTLENITEALSRARDALIDTTTLAAVATPIAGILAMVVAMIIVRKKFPGKKPLQLLVLMPFAIPGTLVGISYIIAFNKPPLLLVGTGAIIVINYIIRELPVGVESGVATLKQIDPAIEEAAQSLGADSPTVFRTIVLPLIRPAFISSLSYTFVRSMTAVSAVIFLISARWYHITILIYNFSENLRFGLASVLATTLIVIILAVFGLMRLLVKKSSYMEKTIISG</sequence>
<feature type="transmembrane region" description="Helical" evidence="5">
    <location>
        <begin position="241"/>
        <end position="266"/>
    </location>
</feature>
<dbReference type="EMBL" id="JFHK01000036">
    <property type="protein sequence ID" value="OAA26331.1"/>
    <property type="molecule type" value="Genomic_DNA"/>
</dbReference>
<protein>
    <submittedName>
        <fullName evidence="7">ABC transporter permease</fullName>
    </submittedName>
</protein>
<dbReference type="PANTHER" id="PTHR43496:SF1">
    <property type="entry name" value="POLYGALACTURONAN_RHAMNOGALACTURONAN TRANSPORT SYSTEM PERMEASE PROTEIN YTEP"/>
    <property type="match status" value="1"/>
</dbReference>
<dbReference type="CDD" id="cd06261">
    <property type="entry name" value="TM_PBP2"/>
    <property type="match status" value="2"/>
</dbReference>
<name>A0A176JSX9_9BACT</name>
<evidence type="ECO:0000256" key="5">
    <source>
        <dbReference type="RuleBase" id="RU363032"/>
    </source>
</evidence>
<evidence type="ECO:0000259" key="6">
    <source>
        <dbReference type="PROSITE" id="PS50928"/>
    </source>
</evidence>
<comment type="similarity">
    <text evidence="5">Belongs to the binding-protein-dependent transport system permease family.</text>
</comment>
<keyword evidence="8" id="KW-1185">Reference proteome</keyword>
<feature type="transmembrane region" description="Helical" evidence="5">
    <location>
        <begin position="422"/>
        <end position="442"/>
    </location>
</feature>
<dbReference type="PANTHER" id="PTHR43496">
    <property type="entry name" value="PROTEIN LPLB"/>
    <property type="match status" value="1"/>
</dbReference>
<keyword evidence="3 5" id="KW-1133">Transmembrane helix</keyword>
<accession>A0A176JSX9</accession>
<feature type="transmembrane region" description="Helical" evidence="5">
    <location>
        <begin position="166"/>
        <end position="184"/>
    </location>
</feature>
<feature type="domain" description="ABC transmembrane type-1" evidence="6">
    <location>
        <begin position="243"/>
        <end position="443"/>
    </location>
</feature>
<dbReference type="GO" id="GO:0055085">
    <property type="term" value="P:transmembrane transport"/>
    <property type="evidence" value="ECO:0007669"/>
    <property type="project" value="InterPro"/>
</dbReference>
<dbReference type="InterPro" id="IPR035906">
    <property type="entry name" value="MetI-like_sf"/>
</dbReference>
<evidence type="ECO:0000256" key="2">
    <source>
        <dbReference type="ARBA" id="ARBA00022692"/>
    </source>
</evidence>
<keyword evidence="5" id="KW-0813">Transport</keyword>
<evidence type="ECO:0000256" key="4">
    <source>
        <dbReference type="ARBA" id="ARBA00023136"/>
    </source>
</evidence>
<feature type="transmembrane region" description="Helical" evidence="5">
    <location>
        <begin position="693"/>
        <end position="718"/>
    </location>
</feature>
<dbReference type="AlphaFoldDB" id="A0A176JSX9"/>
<dbReference type="PROSITE" id="PS50928">
    <property type="entry name" value="ABC_TM1"/>
    <property type="match status" value="2"/>
</dbReference>
<feature type="transmembrane region" description="Helical" evidence="5">
    <location>
        <begin position="473"/>
        <end position="493"/>
    </location>
</feature>
<keyword evidence="2 5" id="KW-0812">Transmembrane</keyword>